<dbReference type="EMBL" id="JACLAW010000018">
    <property type="protein sequence ID" value="MBC2667386.1"/>
    <property type="molecule type" value="Genomic_DNA"/>
</dbReference>
<keyword evidence="4" id="KW-1185">Reference proteome</keyword>
<dbReference type="RefSeq" id="WP_185665680.1">
    <property type="nucleotide sequence ID" value="NZ_JACLAW010000018.1"/>
</dbReference>
<protein>
    <submittedName>
        <fullName evidence="3">LapA family protein</fullName>
    </submittedName>
</protein>
<feature type="transmembrane region" description="Helical" evidence="2">
    <location>
        <begin position="39"/>
        <end position="59"/>
    </location>
</feature>
<dbReference type="Proteomes" id="UP000566813">
    <property type="component" value="Unassembled WGS sequence"/>
</dbReference>
<keyword evidence="2" id="KW-0472">Membrane</keyword>
<organism evidence="3 4">
    <name type="scientific">Novosphingobium flavum</name>
    <dbReference type="NCBI Taxonomy" id="1778672"/>
    <lineage>
        <taxon>Bacteria</taxon>
        <taxon>Pseudomonadati</taxon>
        <taxon>Pseudomonadota</taxon>
        <taxon>Alphaproteobacteria</taxon>
        <taxon>Sphingomonadales</taxon>
        <taxon>Sphingomonadaceae</taxon>
        <taxon>Novosphingobium</taxon>
    </lineage>
</organism>
<accession>A0A7X1FUU7</accession>
<gene>
    <name evidence="3" type="ORF">H7F51_17850</name>
</gene>
<feature type="region of interest" description="Disordered" evidence="1">
    <location>
        <begin position="78"/>
        <end position="101"/>
    </location>
</feature>
<keyword evidence="2" id="KW-1133">Transmembrane helix</keyword>
<dbReference type="AlphaFoldDB" id="A0A7X1FUU7"/>
<evidence type="ECO:0000256" key="1">
    <source>
        <dbReference type="SAM" id="MobiDB-lite"/>
    </source>
</evidence>
<keyword evidence="2" id="KW-0812">Transmembrane</keyword>
<feature type="compositionally biased region" description="Polar residues" evidence="1">
    <location>
        <begin position="79"/>
        <end position="90"/>
    </location>
</feature>
<proteinExistence type="predicted"/>
<reference evidence="3 4" key="1">
    <citation type="submission" date="2020-08" db="EMBL/GenBank/DDBJ databases">
        <title>The genome sequence of type strain Novosphingobium flavum NBRC 111647.</title>
        <authorList>
            <person name="Liu Y."/>
        </authorList>
    </citation>
    <scope>NUCLEOTIDE SEQUENCE [LARGE SCALE GENOMIC DNA]</scope>
    <source>
        <strain evidence="3 4">NBRC 111647</strain>
    </source>
</reference>
<sequence>MAVIRTIVWVVLLIALLLFSLNNWTTVTVKIWEDLVWETRLPALVIISFLLGLVPMWVLRATGRWRMQRRINALEAASRQPSAALTSTQLDAAPASEPASD</sequence>
<name>A0A7X1FUU7_9SPHN</name>
<evidence type="ECO:0000313" key="3">
    <source>
        <dbReference type="EMBL" id="MBC2667386.1"/>
    </source>
</evidence>
<evidence type="ECO:0000256" key="2">
    <source>
        <dbReference type="SAM" id="Phobius"/>
    </source>
</evidence>
<comment type="caution">
    <text evidence="3">The sequence shown here is derived from an EMBL/GenBank/DDBJ whole genome shotgun (WGS) entry which is preliminary data.</text>
</comment>
<dbReference type="GO" id="GO:0005886">
    <property type="term" value="C:plasma membrane"/>
    <property type="evidence" value="ECO:0007669"/>
    <property type="project" value="InterPro"/>
</dbReference>
<evidence type="ECO:0000313" key="4">
    <source>
        <dbReference type="Proteomes" id="UP000566813"/>
    </source>
</evidence>